<accession>A0A6N6VHV8</accession>
<sequence>MRDEATANFTNDFDAPFGLVEANRLIWATIRLAGGETALNDVKRFIELSGAAKTDEGKNAMWAMLDLLSKNVQEFVKIFREVESAVAVLRARRPSSGGWASVRKGSTRPQVR</sequence>
<feature type="region of interest" description="Disordered" evidence="1">
    <location>
        <begin position="93"/>
        <end position="112"/>
    </location>
</feature>
<evidence type="ECO:0000313" key="3">
    <source>
        <dbReference type="Proteomes" id="UP000468901"/>
    </source>
</evidence>
<dbReference type="AlphaFoldDB" id="A0A6N6VHV8"/>
<dbReference type="EMBL" id="WESC01000008">
    <property type="protein sequence ID" value="KAB7739986.1"/>
    <property type="molecule type" value="Genomic_DNA"/>
</dbReference>
<proteinExistence type="predicted"/>
<dbReference type="RefSeq" id="WP_152216365.1">
    <property type="nucleotide sequence ID" value="NZ_WESC01000008.1"/>
</dbReference>
<reference evidence="2 3" key="1">
    <citation type="submission" date="2019-09" db="EMBL/GenBank/DDBJ databases">
        <title>Parvibaculum sedimenti sp. nov., isolated from sediment.</title>
        <authorList>
            <person name="Wang Y."/>
        </authorList>
    </citation>
    <scope>NUCLEOTIDE SEQUENCE [LARGE SCALE GENOMIC DNA]</scope>
    <source>
        <strain evidence="2 3">HXT-9</strain>
    </source>
</reference>
<comment type="caution">
    <text evidence="2">The sequence shown here is derived from an EMBL/GenBank/DDBJ whole genome shotgun (WGS) entry which is preliminary data.</text>
</comment>
<keyword evidence="3" id="KW-1185">Reference proteome</keyword>
<protein>
    <submittedName>
        <fullName evidence="2">Uncharacterized protein</fullName>
    </submittedName>
</protein>
<organism evidence="2 3">
    <name type="scientific">Parvibaculum sedimenti</name>
    <dbReference type="NCBI Taxonomy" id="2608632"/>
    <lineage>
        <taxon>Bacteria</taxon>
        <taxon>Pseudomonadati</taxon>
        <taxon>Pseudomonadota</taxon>
        <taxon>Alphaproteobacteria</taxon>
        <taxon>Hyphomicrobiales</taxon>
        <taxon>Parvibaculaceae</taxon>
        <taxon>Parvibaculum</taxon>
    </lineage>
</organism>
<evidence type="ECO:0000313" key="2">
    <source>
        <dbReference type="EMBL" id="KAB7739986.1"/>
    </source>
</evidence>
<gene>
    <name evidence="2" type="ORF">F2P47_10835</name>
</gene>
<evidence type="ECO:0000256" key="1">
    <source>
        <dbReference type="SAM" id="MobiDB-lite"/>
    </source>
</evidence>
<dbReference type="Proteomes" id="UP000468901">
    <property type="component" value="Unassembled WGS sequence"/>
</dbReference>
<name>A0A6N6VHV8_9HYPH</name>